<protein>
    <submittedName>
        <fullName evidence="1">Toluene tolerance</fullName>
    </submittedName>
</protein>
<dbReference type="PhylomeDB" id="Q2RYD4"/>
<dbReference type="KEGG" id="rru:Rru_A0056"/>
<dbReference type="Gene3D" id="3.10.450.710">
    <property type="entry name" value="Tgt2/MlaC"/>
    <property type="match status" value="1"/>
</dbReference>
<dbReference type="PANTHER" id="PTHR36573">
    <property type="entry name" value="INTERMEMBRANE PHOSPHOLIPID TRANSPORT SYSTEM BINDING PROTEIN MLAC"/>
    <property type="match status" value="1"/>
</dbReference>
<proteinExistence type="predicted"/>
<reference evidence="1 2" key="1">
    <citation type="journal article" date="2011" name="Stand. Genomic Sci.">
        <title>Complete genome sequence of Rhodospirillum rubrum type strain (S1).</title>
        <authorList>
            <person name="Munk A.C."/>
            <person name="Copeland A."/>
            <person name="Lucas S."/>
            <person name="Lapidus A."/>
            <person name="Del Rio T.G."/>
            <person name="Barry K."/>
            <person name="Detter J.C."/>
            <person name="Hammon N."/>
            <person name="Israni S."/>
            <person name="Pitluck S."/>
            <person name="Brettin T."/>
            <person name="Bruce D."/>
            <person name="Han C."/>
            <person name="Tapia R."/>
            <person name="Gilna P."/>
            <person name="Schmutz J."/>
            <person name="Larimer F."/>
            <person name="Land M."/>
            <person name="Kyrpides N.C."/>
            <person name="Mavromatis K."/>
            <person name="Richardson P."/>
            <person name="Rohde M."/>
            <person name="Goker M."/>
            <person name="Klenk H.P."/>
            <person name="Zhang Y."/>
            <person name="Roberts G.P."/>
            <person name="Reslewic S."/>
            <person name="Schwartz D.C."/>
        </authorList>
    </citation>
    <scope>NUCLEOTIDE SEQUENCE [LARGE SCALE GENOMIC DNA]</scope>
    <source>
        <strain evidence="2">ATCC 11170 / ATH 1.1.1 / DSM 467 / LMG 4362 / NCIMB 8255 / S1</strain>
    </source>
</reference>
<dbReference type="STRING" id="269796.Rru_A0056"/>
<accession>Q2RYD4</accession>
<organism evidence="1 2">
    <name type="scientific">Rhodospirillum rubrum (strain ATCC 11170 / ATH 1.1.1 / DSM 467 / LMG 4362 / NCIMB 8255 / S1)</name>
    <dbReference type="NCBI Taxonomy" id="269796"/>
    <lineage>
        <taxon>Bacteria</taxon>
        <taxon>Pseudomonadati</taxon>
        <taxon>Pseudomonadota</taxon>
        <taxon>Alphaproteobacteria</taxon>
        <taxon>Rhodospirillales</taxon>
        <taxon>Rhodospirillaceae</taxon>
        <taxon>Rhodospirillum</taxon>
    </lineage>
</organism>
<dbReference type="PANTHER" id="PTHR36573:SF1">
    <property type="entry name" value="INTERMEMBRANE PHOSPHOLIPID TRANSPORT SYSTEM BINDING PROTEIN MLAC"/>
    <property type="match status" value="1"/>
</dbReference>
<dbReference type="EMBL" id="CP000230">
    <property type="protein sequence ID" value="ABC20861.1"/>
    <property type="molecule type" value="Genomic_DNA"/>
</dbReference>
<dbReference type="Proteomes" id="UP000001929">
    <property type="component" value="Chromosome"/>
</dbReference>
<dbReference type="EnsemblBacteria" id="ABC20861">
    <property type="protein sequence ID" value="ABC20861"/>
    <property type="gene ID" value="Rru_A0056"/>
</dbReference>
<keyword evidence="2" id="KW-1185">Reference proteome</keyword>
<gene>
    <name evidence="1" type="ordered locus">Rru_A0056</name>
</gene>
<dbReference type="NCBIfam" id="TIGR03481">
    <property type="entry name" value="HpnM"/>
    <property type="match status" value="1"/>
</dbReference>
<dbReference type="PATRIC" id="fig|269796.9.peg.106"/>
<dbReference type="eggNOG" id="COG2854">
    <property type="taxonomic scope" value="Bacteria"/>
</dbReference>
<evidence type="ECO:0000313" key="1">
    <source>
        <dbReference type="EMBL" id="ABC20861.1"/>
    </source>
</evidence>
<dbReference type="InterPro" id="IPR017842">
    <property type="entry name" value="Hopanoid_biosyn-assoc_HpnM"/>
</dbReference>
<dbReference type="RefSeq" id="WP_011387817.1">
    <property type="nucleotide sequence ID" value="NC_007643.1"/>
</dbReference>
<dbReference type="Pfam" id="PF05494">
    <property type="entry name" value="MlaC"/>
    <property type="match status" value="1"/>
</dbReference>
<dbReference type="InterPro" id="IPR008869">
    <property type="entry name" value="MlaC/ttg2D"/>
</dbReference>
<dbReference type="InterPro" id="IPR042245">
    <property type="entry name" value="Tgt2/MlaC_sf"/>
</dbReference>
<evidence type="ECO:0000313" key="2">
    <source>
        <dbReference type="Proteomes" id="UP000001929"/>
    </source>
</evidence>
<name>Q2RYD4_RHORT</name>
<dbReference type="AlphaFoldDB" id="Q2RYD4"/>
<dbReference type="HOGENOM" id="CLU_094502_1_1_5"/>
<sequence>MSVHPGRSPFSLVVFPLIFGVLLVFSQAVRADETPSQRIEAYHGTLLQVMKEAKTLGVAGRFDRIDPAARATFDFDRMAALVAGPSWRDASAAARARLTEAFTRMSVMTYAKRFTGYSDERFETLGEEPGPRGTTLVRTHIVSSSMEAVDLIYVMVGGKGAPWRVVDILLKGSISELAVRRSEYAALLSSGGVDALSQALETQTAALLKAGG</sequence>